<organism evidence="2 3">
    <name type="scientific">Bacteroides thetaiotaomicron</name>
    <dbReference type="NCBI Taxonomy" id="818"/>
    <lineage>
        <taxon>Bacteria</taxon>
        <taxon>Pseudomonadati</taxon>
        <taxon>Bacteroidota</taxon>
        <taxon>Bacteroidia</taxon>
        <taxon>Bacteroidales</taxon>
        <taxon>Bacteroidaceae</taxon>
        <taxon>Bacteroides</taxon>
    </lineage>
</organism>
<evidence type="ECO:0000313" key="2">
    <source>
        <dbReference type="EMBL" id="CUQ45384.1"/>
    </source>
</evidence>
<dbReference type="Proteomes" id="UP000095541">
    <property type="component" value="Unassembled WGS sequence"/>
</dbReference>
<dbReference type="Gene3D" id="3.40.50.2020">
    <property type="match status" value="1"/>
</dbReference>
<sequence>MNMEAKLWFMVLCGLAVLLSYLAGFWRRKTAAAAFAAARAAATAKERDRYCRLAVLAGHREACLMFCFARSDFFEDHQPLKPFKSHGIKVAFYGYYYPSRYADLIDDEQRAFCCSLYQFKEGENHGIEFFKACMSVLNLADAPYHILFMPCSDEFKYARRFKRLDWYITTHRPDLSSGLYDVDVFESRDSLHEAKGGENRILERNYRITGNIEGKQIIIVDDVLTSGQSMADYKEEIERCGGKVVAAIFYGKTVTRPPLLLIKAHVWGGCIVNKIKELTK</sequence>
<dbReference type="SUPFAM" id="SSF53271">
    <property type="entry name" value="PRTase-like"/>
    <property type="match status" value="1"/>
</dbReference>
<protein>
    <submittedName>
        <fullName evidence="2">Phosphoribosyltransferase</fullName>
    </submittedName>
</protein>
<dbReference type="InterPro" id="IPR000836">
    <property type="entry name" value="PRTase_dom"/>
</dbReference>
<reference evidence="2 3" key="1">
    <citation type="submission" date="2015-09" db="EMBL/GenBank/DDBJ databases">
        <authorList>
            <consortium name="Pathogen Informatics"/>
        </authorList>
    </citation>
    <scope>NUCLEOTIDE SEQUENCE [LARGE SCALE GENOMIC DNA]</scope>
    <source>
        <strain evidence="2 3">2789STDY5834945</strain>
    </source>
</reference>
<keyword evidence="2" id="KW-0328">Glycosyltransferase</keyword>
<dbReference type="GO" id="GO:0016757">
    <property type="term" value="F:glycosyltransferase activity"/>
    <property type="evidence" value="ECO:0007669"/>
    <property type="project" value="UniProtKB-KW"/>
</dbReference>
<name>A0A174WDL7_BACT4</name>
<dbReference type="EMBL" id="CZBI01000010">
    <property type="protein sequence ID" value="CUQ45384.1"/>
    <property type="molecule type" value="Genomic_DNA"/>
</dbReference>
<feature type="domain" description="Phosphoribosyltransferase" evidence="1">
    <location>
        <begin position="199"/>
        <end position="248"/>
    </location>
</feature>
<keyword evidence="2" id="KW-0808">Transferase</keyword>
<dbReference type="AlphaFoldDB" id="A0A174WDL7"/>
<dbReference type="CDD" id="cd06223">
    <property type="entry name" value="PRTases_typeI"/>
    <property type="match status" value="1"/>
</dbReference>
<dbReference type="Pfam" id="PF00156">
    <property type="entry name" value="Pribosyltran"/>
    <property type="match status" value="1"/>
</dbReference>
<dbReference type="InterPro" id="IPR029057">
    <property type="entry name" value="PRTase-like"/>
</dbReference>
<evidence type="ECO:0000313" key="3">
    <source>
        <dbReference type="Proteomes" id="UP000095541"/>
    </source>
</evidence>
<accession>A0A174WDL7</accession>
<proteinExistence type="predicted"/>
<evidence type="ECO:0000259" key="1">
    <source>
        <dbReference type="Pfam" id="PF00156"/>
    </source>
</evidence>
<gene>
    <name evidence="2" type="ORF">ERS852557_04654</name>
</gene>